<dbReference type="AlphaFoldDB" id="A0A1G7BDQ3"/>
<dbReference type="PANTHER" id="PTHR43283">
    <property type="entry name" value="BETA-LACTAMASE-RELATED"/>
    <property type="match status" value="1"/>
</dbReference>
<dbReference type="InterPro" id="IPR050789">
    <property type="entry name" value="Diverse_Enzym_Activities"/>
</dbReference>
<sequence length="386" mass="41891">MKLMQGFPPATADQATLANWRTQPYSSWAFHHVREIVPSAEIANAPADVWALEHCAPLLSEAVIDDILAPTLTDALVVLHKGRVAHEVYRNGMVADDPHILMSVSKSMLGLLAGILAGKGLLDLEAGLTDYIPELAPTAYAGATVRQALDMRVGVEFSEDYTATSGPIIAYRKAANWNVVEPGDSVPDLRSFQLMLTKGDGPHGGRFHYVSPVTDLLAWVIERAAGRRYSDLMSEHLWQPMGAEKAGYITVDRIGGARAAGGMCVTARDLARVGQLICQGGAREDGRQVIPAGWLQDIATAGDRDAWATGDFADRFTGYDMVYRAKWYVHPGDAPLIHGMGIHGQYVFADPARELVVAWMSSEAEAASEHAFGLRYRLIEALRAAI</sequence>
<feature type="domain" description="Beta-lactamase-related" evidence="1">
    <location>
        <begin position="73"/>
        <end position="377"/>
    </location>
</feature>
<dbReference type="Proteomes" id="UP000199628">
    <property type="component" value="Unassembled WGS sequence"/>
</dbReference>
<dbReference type="InterPro" id="IPR012338">
    <property type="entry name" value="Beta-lactam/transpept-like"/>
</dbReference>
<evidence type="ECO:0000313" key="2">
    <source>
        <dbReference type="EMBL" id="SDE24355.1"/>
    </source>
</evidence>
<evidence type="ECO:0000313" key="3">
    <source>
        <dbReference type="Proteomes" id="UP000199628"/>
    </source>
</evidence>
<dbReference type="SUPFAM" id="SSF56601">
    <property type="entry name" value="beta-lactamase/transpeptidase-like"/>
    <property type="match status" value="1"/>
</dbReference>
<dbReference type="OrthoDB" id="9814204at2"/>
<dbReference type="PANTHER" id="PTHR43283:SF7">
    <property type="entry name" value="BETA-LACTAMASE-RELATED DOMAIN-CONTAINING PROTEIN"/>
    <property type="match status" value="1"/>
</dbReference>
<dbReference type="Gene3D" id="3.40.710.10">
    <property type="entry name" value="DD-peptidase/beta-lactamase superfamily"/>
    <property type="match status" value="1"/>
</dbReference>
<protein>
    <recommendedName>
        <fullName evidence="1">Beta-lactamase-related domain-containing protein</fullName>
    </recommendedName>
</protein>
<dbReference type="InterPro" id="IPR001466">
    <property type="entry name" value="Beta-lactam-related"/>
</dbReference>
<reference evidence="3" key="1">
    <citation type="submission" date="2016-10" db="EMBL/GenBank/DDBJ databases">
        <authorList>
            <person name="Varghese N."/>
            <person name="Submissions S."/>
        </authorList>
    </citation>
    <scope>NUCLEOTIDE SEQUENCE [LARGE SCALE GENOMIC DNA]</scope>
    <source>
        <strain evidence="3">CGMCC 1.9108</strain>
    </source>
</reference>
<organism evidence="2 3">
    <name type="scientific">Ruegeria marina</name>
    <dbReference type="NCBI Taxonomy" id="639004"/>
    <lineage>
        <taxon>Bacteria</taxon>
        <taxon>Pseudomonadati</taxon>
        <taxon>Pseudomonadota</taxon>
        <taxon>Alphaproteobacteria</taxon>
        <taxon>Rhodobacterales</taxon>
        <taxon>Roseobacteraceae</taxon>
        <taxon>Ruegeria</taxon>
    </lineage>
</organism>
<proteinExistence type="predicted"/>
<dbReference type="STRING" id="639004.SAMN04488239_11639"/>
<evidence type="ECO:0000259" key="1">
    <source>
        <dbReference type="Pfam" id="PF00144"/>
    </source>
</evidence>
<keyword evidence="3" id="KW-1185">Reference proteome</keyword>
<dbReference type="RefSeq" id="WP_093035435.1">
    <property type="nucleotide sequence ID" value="NZ_FMZV01000016.1"/>
</dbReference>
<gene>
    <name evidence="2" type="ORF">SAMN04488239_11639</name>
</gene>
<dbReference type="Pfam" id="PF00144">
    <property type="entry name" value="Beta-lactamase"/>
    <property type="match status" value="1"/>
</dbReference>
<name>A0A1G7BDQ3_9RHOB</name>
<accession>A0A1G7BDQ3</accession>
<dbReference type="EMBL" id="FMZV01000016">
    <property type="protein sequence ID" value="SDE24355.1"/>
    <property type="molecule type" value="Genomic_DNA"/>
</dbReference>